<comment type="caution">
    <text evidence="2">The sequence shown here is derived from an EMBL/GenBank/DDBJ whole genome shotgun (WGS) entry which is preliminary data.</text>
</comment>
<feature type="region of interest" description="Disordered" evidence="1">
    <location>
        <begin position="1"/>
        <end position="47"/>
    </location>
</feature>
<proteinExistence type="predicted"/>
<feature type="non-terminal residue" evidence="2">
    <location>
        <position position="1"/>
    </location>
</feature>
<gene>
    <name evidence="2" type="ORF">PCOR1329_LOCUS33799</name>
</gene>
<keyword evidence="3" id="KW-1185">Reference proteome</keyword>
<evidence type="ECO:0000256" key="1">
    <source>
        <dbReference type="SAM" id="MobiDB-lite"/>
    </source>
</evidence>
<dbReference type="Proteomes" id="UP001189429">
    <property type="component" value="Unassembled WGS sequence"/>
</dbReference>
<organism evidence="2 3">
    <name type="scientific">Prorocentrum cordatum</name>
    <dbReference type="NCBI Taxonomy" id="2364126"/>
    <lineage>
        <taxon>Eukaryota</taxon>
        <taxon>Sar</taxon>
        <taxon>Alveolata</taxon>
        <taxon>Dinophyceae</taxon>
        <taxon>Prorocentrales</taxon>
        <taxon>Prorocentraceae</taxon>
        <taxon>Prorocentrum</taxon>
    </lineage>
</organism>
<name>A0ABN9SYJ7_9DINO</name>
<evidence type="ECO:0008006" key="4">
    <source>
        <dbReference type="Google" id="ProtNLM"/>
    </source>
</evidence>
<sequence length="332" mass="36232">ARAAAAPAEALPDGPEASPEAAPASPGGGFASPHGGSPRKPPGDEGVFEIRDFTTASSFERLSHRMSMAAKKWEETLRAAAGIQQGPVPVEGQDRAEMLEEFEHNDFRYQLLFQLFSPTGVAAQDGQPAGVEAVPSAPQDRLGLHTFPSRAHSLQRWFGVRHFVTAGVHEQNFDPDSARTVLSALVLALQHVSSPFALPLSCFVPIEDGTGRGRRRYLGELLHGGCRTIVDLHHGPEGSRRHLAGAPRRARRFLPSEVRLQFRWPQPCSLCGRAIHLLCRLFPRRFRGRHSFLASRSVSGERCHADCCLRGRRCGVGPAPLLVALFSVRLLC</sequence>
<feature type="compositionally biased region" description="Low complexity" evidence="1">
    <location>
        <begin position="1"/>
        <end position="38"/>
    </location>
</feature>
<evidence type="ECO:0000313" key="3">
    <source>
        <dbReference type="Proteomes" id="UP001189429"/>
    </source>
</evidence>
<accession>A0ABN9SYJ7</accession>
<protein>
    <recommendedName>
        <fullName evidence="4">Rab3 GTPase-activating protein catalytic subunit</fullName>
    </recommendedName>
</protein>
<reference evidence="2" key="1">
    <citation type="submission" date="2023-10" db="EMBL/GenBank/DDBJ databases">
        <authorList>
            <person name="Chen Y."/>
            <person name="Shah S."/>
            <person name="Dougan E. K."/>
            <person name="Thang M."/>
            <person name="Chan C."/>
        </authorList>
    </citation>
    <scope>NUCLEOTIDE SEQUENCE [LARGE SCALE GENOMIC DNA]</scope>
</reference>
<dbReference type="EMBL" id="CAUYUJ010014170">
    <property type="protein sequence ID" value="CAK0837677.1"/>
    <property type="molecule type" value="Genomic_DNA"/>
</dbReference>
<evidence type="ECO:0000313" key="2">
    <source>
        <dbReference type="EMBL" id="CAK0837677.1"/>
    </source>
</evidence>